<evidence type="ECO:0000259" key="2">
    <source>
        <dbReference type="Pfam" id="PF23666"/>
    </source>
</evidence>
<dbReference type="RefSeq" id="WP_163891710.1">
    <property type="nucleotide sequence ID" value="NZ_JAAFYS010000002.1"/>
</dbReference>
<evidence type="ECO:0000313" key="4">
    <source>
        <dbReference type="Proteomes" id="UP000474757"/>
    </source>
</evidence>
<dbReference type="Proteomes" id="UP000474757">
    <property type="component" value="Unassembled WGS sequence"/>
</dbReference>
<reference evidence="3 4" key="1">
    <citation type="submission" date="2020-02" db="EMBL/GenBank/DDBJ databases">
        <title>Pseudoroseicyclus tamarix, sp. nov., isolated from offshore sediment of a Tamarix chinensis forest.</title>
        <authorList>
            <person name="Gai Y."/>
        </authorList>
    </citation>
    <scope>NUCLEOTIDE SEQUENCE [LARGE SCALE GENOMIC DNA]</scope>
    <source>
        <strain evidence="3 4">CLL3-39</strain>
    </source>
</reference>
<dbReference type="InterPro" id="IPR056490">
    <property type="entry name" value="Rcc01698_C"/>
</dbReference>
<dbReference type="AlphaFoldDB" id="A0A6B2JS91"/>
<protein>
    <submittedName>
        <fullName evidence="3">Uncharacterized protein</fullName>
    </submittedName>
</protein>
<dbReference type="InterPro" id="IPR032876">
    <property type="entry name" value="J_dom"/>
</dbReference>
<feature type="domain" description="Tip attachment protein J" evidence="1">
    <location>
        <begin position="68"/>
        <end position="226"/>
    </location>
</feature>
<name>A0A6B2JS91_9RHOB</name>
<sequence>MSGLQSRLETAPPESSISPISALRSAAGWLASGPAARADEFLDSLTEPELRALPWLFEFWAMEHQAEEATARSALQVLMLAHGFDAVERDGALAFISRTGTGGVTLDPVSFVVDPEAEATREDTRAAEAEKVGRVRLSYIEGEGDYQPGAAEAVFADDPSLMVSESEVPLALTRGEARNMAERWLAEARLTRESVSFALPPSAGALAPGDIVRLGERRFRLDRLEDVGFLRAEAVRVEPESYLGQEAADELPGSAPVVAPVPVEAIVMDLPLLTGAEIPHAPHVAATARPWPGDVAVYAANDGKSFGAPLMLPKAATVGQLLSPLAEGEPARWDRGPALRVKLVSGSLLSVTEEALLQGANLAAIGNGSGGDWEVIQLRDAELVGPRTWDLSLRLRGQAGSAVQVWDEGALFVLLNGRARQMDLLQDLWGLPRTYRWGPASQPLGHASYRETDVSVFGVGLRPYAPCHLRAGPEAGGTAFTWLRRTRIEGDGWEQEEVPLGEAYERYRLRVRLLSGGDPVRVVEVTEPAWTYPAAAQAEDGAAAGYQLEVQQRSDRWGWGAVAKLRMP</sequence>
<dbReference type="Pfam" id="PF23666">
    <property type="entry name" value="Rcc01698_C"/>
    <property type="match status" value="1"/>
</dbReference>
<gene>
    <name evidence="3" type="ORF">GZA08_07640</name>
</gene>
<keyword evidence="4" id="KW-1185">Reference proteome</keyword>
<accession>A0A6B2JS91</accession>
<evidence type="ECO:0000259" key="1">
    <source>
        <dbReference type="Pfam" id="PF13550"/>
    </source>
</evidence>
<feature type="domain" description="Rcc01698-like C-terminal" evidence="2">
    <location>
        <begin position="316"/>
        <end position="413"/>
    </location>
</feature>
<proteinExistence type="predicted"/>
<dbReference type="EMBL" id="JAAGAB010000002">
    <property type="protein sequence ID" value="NDV00840.1"/>
    <property type="molecule type" value="Genomic_DNA"/>
</dbReference>
<evidence type="ECO:0000313" key="3">
    <source>
        <dbReference type="EMBL" id="NDV00840.1"/>
    </source>
</evidence>
<comment type="caution">
    <text evidence="3">The sequence shown here is derived from an EMBL/GenBank/DDBJ whole genome shotgun (WGS) entry which is preliminary data.</text>
</comment>
<dbReference type="Pfam" id="PF13550">
    <property type="entry name" value="Phage-tail_3"/>
    <property type="match status" value="1"/>
</dbReference>
<organism evidence="3 4">
    <name type="scientific">Pseudoroseicyclus tamaricis</name>
    <dbReference type="NCBI Taxonomy" id="2705421"/>
    <lineage>
        <taxon>Bacteria</taxon>
        <taxon>Pseudomonadati</taxon>
        <taxon>Pseudomonadota</taxon>
        <taxon>Alphaproteobacteria</taxon>
        <taxon>Rhodobacterales</taxon>
        <taxon>Paracoccaceae</taxon>
        <taxon>Pseudoroseicyclus</taxon>
    </lineage>
</organism>